<dbReference type="GO" id="GO:0005886">
    <property type="term" value="C:plasma membrane"/>
    <property type="evidence" value="ECO:0007669"/>
    <property type="project" value="UniProtKB-SubCell"/>
</dbReference>
<dbReference type="PROSITE" id="PS50894">
    <property type="entry name" value="HPT"/>
    <property type="match status" value="1"/>
</dbReference>
<keyword evidence="26" id="KW-1185">Reference proteome</keyword>
<dbReference type="SMART" id="SM00448">
    <property type="entry name" value="REC"/>
    <property type="match status" value="1"/>
</dbReference>
<feature type="region of interest" description="Disordered" evidence="19">
    <location>
        <begin position="592"/>
        <end position="612"/>
    </location>
</feature>
<keyword evidence="5" id="KW-1003">Cell membrane</keyword>
<dbReference type="SMART" id="SM00387">
    <property type="entry name" value="HATPase_c"/>
    <property type="match status" value="1"/>
</dbReference>
<evidence type="ECO:0000256" key="17">
    <source>
        <dbReference type="PROSITE-ProRule" id="PRU00169"/>
    </source>
</evidence>
<dbReference type="InterPro" id="IPR036097">
    <property type="entry name" value="HisK_dim/P_sf"/>
</dbReference>
<dbReference type="Pfam" id="PF01627">
    <property type="entry name" value="Hpt"/>
    <property type="match status" value="1"/>
</dbReference>
<feature type="domain" description="Response regulatory" evidence="22">
    <location>
        <begin position="473"/>
        <end position="590"/>
    </location>
</feature>
<dbReference type="PROSITE" id="PS50109">
    <property type="entry name" value="HIS_KIN"/>
    <property type="match status" value="1"/>
</dbReference>
<keyword evidence="12 20" id="KW-1133">Transmembrane helix</keyword>
<dbReference type="GO" id="GO:0005524">
    <property type="term" value="F:ATP binding"/>
    <property type="evidence" value="ECO:0007669"/>
    <property type="project" value="UniProtKB-KW"/>
</dbReference>
<comment type="similarity">
    <text evidence="3">In the N-terminal section; belongs to the phytochrome family.</text>
</comment>
<keyword evidence="11" id="KW-0067">ATP-binding</keyword>
<evidence type="ECO:0000256" key="12">
    <source>
        <dbReference type="ARBA" id="ARBA00022989"/>
    </source>
</evidence>
<dbReference type="InterPro" id="IPR036641">
    <property type="entry name" value="HPT_dom_sf"/>
</dbReference>
<sequence>MSRLLRFASVAVLLPTIVLSLFLTAVEYGRERFGMAAQAPSPFVAAIMIAAEALFALFIFMSIRRILSPMEIKLTKIKQSADSLSEIVERSSLAVFSFDQDGCLLYANETCRALFGIRVPDTDVSASVPTLFDRLQEASRTKLKEAMKAAYRRGASEVELELMPDAARSAARHADVHLALRPANSQRRGMYYSAVASEVTEKKLLERQYAEAKERERQLDLARSEFLARVSHEIRTPLHAVVNTVSMLDRSDVPEDQKAGLERIELLSRHLLRTVNEFLEFSRLESDQVVLVNEPFHLSAALHNVMHTLEAIGKDKAIRLVVERDPAVPEWLSGDSHRLEQVLINLGGNAVKFTEEGEIRLIAELDASTANEAHVRFIVRDTGIGMTDDQISRLFVPFHQADASISRRYGGSGLGLVIAKRLVELMGGSLKVESEPGTGTEFRFKAIFAKTGLANPLSDRQDRPRTDGPSLGRVLLVDDHDINLTITCRMLESIGASVETAARAKDAIQLLDRQSPFDLILMDLHMPEMDGIAAVRSIRGDPRWRSIPIVMLTADTQMEQHARCYQAGVQQIIAKPIDKQQLRQLLGRWLPAESSDRTSPSPPSLRPMAVRTPRSAQLDVRQALARLNGDRALYLHLLHKLVESYGDVHSKLERLLEEGQWQEAKRILHSLRGASSLLGANGVYEAASQCEEALSHAEESGAPLSPILAERLRVLERELSIDLHSVAEYKPDISRPNKSDIGGDSF</sequence>
<keyword evidence="9" id="KW-0547">Nucleotide-binding</keyword>
<dbReference type="Gene3D" id="3.30.565.10">
    <property type="entry name" value="Histidine kinase-like ATPase, C-terminal domain"/>
    <property type="match status" value="1"/>
</dbReference>
<comment type="subcellular location">
    <subcellularLocation>
        <location evidence="2">Cell membrane</location>
        <topology evidence="2">Multi-pass membrane protein</topology>
    </subcellularLocation>
</comment>
<evidence type="ECO:0000256" key="18">
    <source>
        <dbReference type="SAM" id="Coils"/>
    </source>
</evidence>
<dbReference type="InterPro" id="IPR000014">
    <property type="entry name" value="PAS"/>
</dbReference>
<feature type="domain" description="HPt" evidence="24">
    <location>
        <begin position="630"/>
        <end position="729"/>
    </location>
</feature>
<dbReference type="PROSITE" id="PS50112">
    <property type="entry name" value="PAS"/>
    <property type="match status" value="1"/>
</dbReference>
<evidence type="ECO:0000313" key="26">
    <source>
        <dbReference type="Proteomes" id="UP000574133"/>
    </source>
</evidence>
<dbReference type="InterPro" id="IPR003661">
    <property type="entry name" value="HisK_dim/P_dom"/>
</dbReference>
<dbReference type="Gene3D" id="1.20.120.160">
    <property type="entry name" value="HPT domain"/>
    <property type="match status" value="1"/>
</dbReference>
<dbReference type="InterPro" id="IPR035965">
    <property type="entry name" value="PAS-like_dom_sf"/>
</dbReference>
<keyword evidence="13" id="KW-0902">Two-component regulatory system</keyword>
<dbReference type="InterPro" id="IPR004358">
    <property type="entry name" value="Sig_transdc_His_kin-like_C"/>
</dbReference>
<evidence type="ECO:0000256" key="4">
    <source>
        <dbReference type="ARBA" id="ARBA00012438"/>
    </source>
</evidence>
<keyword evidence="8 20" id="KW-0812">Transmembrane</keyword>
<protein>
    <recommendedName>
        <fullName evidence="15">Circadian input-output histidine kinase CikA</fullName>
        <ecNumber evidence="4">2.7.13.3</ecNumber>
    </recommendedName>
</protein>
<dbReference type="AlphaFoldDB" id="A0A841TAU5"/>
<dbReference type="CDD" id="cd17546">
    <property type="entry name" value="REC_hyHK_CKI1_RcsC-like"/>
    <property type="match status" value="1"/>
</dbReference>
<feature type="modified residue" description="4-aspartylphosphate" evidence="17">
    <location>
        <position position="523"/>
    </location>
</feature>
<evidence type="ECO:0000256" key="19">
    <source>
        <dbReference type="SAM" id="MobiDB-lite"/>
    </source>
</evidence>
<dbReference type="GO" id="GO:0000155">
    <property type="term" value="F:phosphorelay sensor kinase activity"/>
    <property type="evidence" value="ECO:0007669"/>
    <property type="project" value="InterPro"/>
</dbReference>
<dbReference type="InterPro" id="IPR008207">
    <property type="entry name" value="Sig_transdc_His_kin_Hpt_dom"/>
</dbReference>
<dbReference type="PROSITE" id="PS50110">
    <property type="entry name" value="RESPONSE_REGULATORY"/>
    <property type="match status" value="1"/>
</dbReference>
<evidence type="ECO:0000256" key="1">
    <source>
        <dbReference type="ARBA" id="ARBA00000085"/>
    </source>
</evidence>
<dbReference type="RefSeq" id="WP_185177452.1">
    <property type="nucleotide sequence ID" value="NZ_CBCSEP010000011.1"/>
</dbReference>
<evidence type="ECO:0000259" key="24">
    <source>
        <dbReference type="PROSITE" id="PS50894"/>
    </source>
</evidence>
<dbReference type="Pfam" id="PF00072">
    <property type="entry name" value="Response_reg"/>
    <property type="match status" value="1"/>
</dbReference>
<evidence type="ECO:0000256" key="16">
    <source>
        <dbReference type="PROSITE-ProRule" id="PRU00110"/>
    </source>
</evidence>
<dbReference type="InterPro" id="IPR005467">
    <property type="entry name" value="His_kinase_dom"/>
</dbReference>
<feature type="transmembrane region" description="Helical" evidence="20">
    <location>
        <begin position="44"/>
        <end position="63"/>
    </location>
</feature>
<evidence type="ECO:0000256" key="15">
    <source>
        <dbReference type="ARBA" id="ARBA00074306"/>
    </source>
</evidence>
<evidence type="ECO:0000259" key="21">
    <source>
        <dbReference type="PROSITE" id="PS50109"/>
    </source>
</evidence>
<dbReference type="InterPro" id="IPR036890">
    <property type="entry name" value="HATPase_C_sf"/>
</dbReference>
<name>A0A841TAU5_9BACL</name>
<evidence type="ECO:0000313" key="25">
    <source>
        <dbReference type="EMBL" id="MBB6676147.1"/>
    </source>
</evidence>
<gene>
    <name evidence="25" type="ORF">H4Q31_02280</name>
</gene>
<evidence type="ECO:0000256" key="20">
    <source>
        <dbReference type="SAM" id="Phobius"/>
    </source>
</evidence>
<comment type="catalytic activity">
    <reaction evidence="1">
        <text>ATP + protein L-histidine = ADP + protein N-phospho-L-histidine.</text>
        <dbReference type="EC" id="2.7.13.3"/>
    </reaction>
</comment>
<dbReference type="PANTHER" id="PTHR45339:SF1">
    <property type="entry name" value="HYBRID SIGNAL TRANSDUCTION HISTIDINE KINASE J"/>
    <property type="match status" value="1"/>
</dbReference>
<dbReference type="PANTHER" id="PTHR45339">
    <property type="entry name" value="HYBRID SIGNAL TRANSDUCTION HISTIDINE KINASE J"/>
    <property type="match status" value="1"/>
</dbReference>
<evidence type="ECO:0000256" key="11">
    <source>
        <dbReference type="ARBA" id="ARBA00022840"/>
    </source>
</evidence>
<evidence type="ECO:0000256" key="6">
    <source>
        <dbReference type="ARBA" id="ARBA00022553"/>
    </source>
</evidence>
<evidence type="ECO:0000256" key="9">
    <source>
        <dbReference type="ARBA" id="ARBA00022741"/>
    </source>
</evidence>
<dbReference type="InterPro" id="IPR011006">
    <property type="entry name" value="CheY-like_superfamily"/>
</dbReference>
<dbReference type="CDD" id="cd00082">
    <property type="entry name" value="HisKA"/>
    <property type="match status" value="1"/>
</dbReference>
<keyword evidence="7" id="KW-0808">Transferase</keyword>
<evidence type="ECO:0000256" key="8">
    <source>
        <dbReference type="ARBA" id="ARBA00022692"/>
    </source>
</evidence>
<feature type="modified residue" description="Phosphohistidine" evidence="16">
    <location>
        <position position="669"/>
    </location>
</feature>
<proteinExistence type="inferred from homology"/>
<dbReference type="InterPro" id="IPR001789">
    <property type="entry name" value="Sig_transdc_resp-reg_receiver"/>
</dbReference>
<evidence type="ECO:0000256" key="13">
    <source>
        <dbReference type="ARBA" id="ARBA00023012"/>
    </source>
</evidence>
<evidence type="ECO:0000256" key="5">
    <source>
        <dbReference type="ARBA" id="ARBA00022475"/>
    </source>
</evidence>
<dbReference type="CDD" id="cd16922">
    <property type="entry name" value="HATPase_EvgS-ArcB-TorS-like"/>
    <property type="match status" value="1"/>
</dbReference>
<dbReference type="Pfam" id="PF00512">
    <property type="entry name" value="HisKA"/>
    <property type="match status" value="1"/>
</dbReference>
<evidence type="ECO:0000256" key="7">
    <source>
        <dbReference type="ARBA" id="ARBA00022679"/>
    </source>
</evidence>
<keyword evidence="18" id="KW-0175">Coiled coil</keyword>
<dbReference type="Proteomes" id="UP000574133">
    <property type="component" value="Unassembled WGS sequence"/>
</dbReference>
<feature type="domain" description="PAS" evidence="23">
    <location>
        <begin position="80"/>
        <end position="154"/>
    </location>
</feature>
<dbReference type="SUPFAM" id="SSF47384">
    <property type="entry name" value="Homodimeric domain of signal transducing histidine kinase"/>
    <property type="match status" value="1"/>
</dbReference>
<dbReference type="Gene3D" id="1.10.287.130">
    <property type="match status" value="1"/>
</dbReference>
<dbReference type="Gene3D" id="3.40.50.2300">
    <property type="match status" value="1"/>
</dbReference>
<dbReference type="InterPro" id="IPR003594">
    <property type="entry name" value="HATPase_dom"/>
</dbReference>
<dbReference type="Gene3D" id="3.30.450.20">
    <property type="entry name" value="PAS domain"/>
    <property type="match status" value="1"/>
</dbReference>
<dbReference type="SMART" id="SM00388">
    <property type="entry name" value="HisKA"/>
    <property type="match status" value="1"/>
</dbReference>
<dbReference type="EC" id="2.7.13.3" evidence="4"/>
<accession>A0A841TAU5</accession>
<dbReference type="Pfam" id="PF02518">
    <property type="entry name" value="HATPase_c"/>
    <property type="match status" value="1"/>
</dbReference>
<organism evidence="25 26">
    <name type="scientific">Cohnella lubricantis</name>
    <dbReference type="NCBI Taxonomy" id="2163172"/>
    <lineage>
        <taxon>Bacteria</taxon>
        <taxon>Bacillati</taxon>
        <taxon>Bacillota</taxon>
        <taxon>Bacilli</taxon>
        <taxon>Bacillales</taxon>
        <taxon>Paenibacillaceae</taxon>
        <taxon>Cohnella</taxon>
    </lineage>
</organism>
<evidence type="ECO:0000256" key="2">
    <source>
        <dbReference type="ARBA" id="ARBA00004651"/>
    </source>
</evidence>
<dbReference type="SUPFAM" id="SSF55874">
    <property type="entry name" value="ATPase domain of HSP90 chaperone/DNA topoisomerase II/histidine kinase"/>
    <property type="match status" value="1"/>
</dbReference>
<keyword evidence="14 20" id="KW-0472">Membrane</keyword>
<feature type="coiled-coil region" evidence="18">
    <location>
        <begin position="195"/>
        <end position="225"/>
    </location>
</feature>
<dbReference type="PRINTS" id="PR00344">
    <property type="entry name" value="BCTRLSENSOR"/>
</dbReference>
<comment type="caution">
    <text evidence="25">The sequence shown here is derived from an EMBL/GenBank/DDBJ whole genome shotgun (WGS) entry which is preliminary data.</text>
</comment>
<keyword evidence="10" id="KW-0418">Kinase</keyword>
<dbReference type="SUPFAM" id="SSF47226">
    <property type="entry name" value="Histidine-containing phosphotransfer domain, HPT domain"/>
    <property type="match status" value="1"/>
</dbReference>
<keyword evidence="6 17" id="KW-0597">Phosphoprotein</keyword>
<evidence type="ECO:0000259" key="22">
    <source>
        <dbReference type="PROSITE" id="PS50110"/>
    </source>
</evidence>
<evidence type="ECO:0000256" key="14">
    <source>
        <dbReference type="ARBA" id="ARBA00023136"/>
    </source>
</evidence>
<reference evidence="25 26" key="1">
    <citation type="submission" date="2020-08" db="EMBL/GenBank/DDBJ databases">
        <title>Cohnella phylogeny.</title>
        <authorList>
            <person name="Dunlap C."/>
        </authorList>
    </citation>
    <scope>NUCLEOTIDE SEQUENCE [LARGE SCALE GENOMIC DNA]</scope>
    <source>
        <strain evidence="25 26">DSM 103658</strain>
    </source>
</reference>
<evidence type="ECO:0000256" key="3">
    <source>
        <dbReference type="ARBA" id="ARBA00006402"/>
    </source>
</evidence>
<dbReference type="EMBL" id="JACJVN010000012">
    <property type="protein sequence ID" value="MBB6676147.1"/>
    <property type="molecule type" value="Genomic_DNA"/>
</dbReference>
<evidence type="ECO:0000259" key="23">
    <source>
        <dbReference type="PROSITE" id="PS50112"/>
    </source>
</evidence>
<evidence type="ECO:0000256" key="10">
    <source>
        <dbReference type="ARBA" id="ARBA00022777"/>
    </source>
</evidence>
<dbReference type="SUPFAM" id="SSF55785">
    <property type="entry name" value="PYP-like sensor domain (PAS domain)"/>
    <property type="match status" value="1"/>
</dbReference>
<dbReference type="SUPFAM" id="SSF52172">
    <property type="entry name" value="CheY-like"/>
    <property type="match status" value="1"/>
</dbReference>
<dbReference type="FunFam" id="3.30.565.10:FF:000010">
    <property type="entry name" value="Sensor histidine kinase RcsC"/>
    <property type="match status" value="1"/>
</dbReference>
<feature type="domain" description="Histidine kinase" evidence="21">
    <location>
        <begin position="229"/>
        <end position="450"/>
    </location>
</feature>